<evidence type="ECO:0000256" key="8">
    <source>
        <dbReference type="ARBA" id="ARBA00023170"/>
    </source>
</evidence>
<evidence type="ECO:0000256" key="4">
    <source>
        <dbReference type="ARBA" id="ARBA00022692"/>
    </source>
</evidence>
<evidence type="ECO:0000259" key="13">
    <source>
        <dbReference type="Pfam" id="PF00593"/>
    </source>
</evidence>
<evidence type="ECO:0000256" key="12">
    <source>
        <dbReference type="SAM" id="SignalP"/>
    </source>
</evidence>
<evidence type="ECO:0000313" key="16">
    <source>
        <dbReference type="Proteomes" id="UP001474120"/>
    </source>
</evidence>
<feature type="chain" id="PRO_5045373918" evidence="12">
    <location>
        <begin position="22"/>
        <end position="967"/>
    </location>
</feature>
<keyword evidence="3 10" id="KW-1134">Transmembrane beta strand</keyword>
<evidence type="ECO:0000256" key="3">
    <source>
        <dbReference type="ARBA" id="ARBA00022452"/>
    </source>
</evidence>
<proteinExistence type="inferred from homology"/>
<keyword evidence="5 12" id="KW-0732">Signal</keyword>
<organism evidence="15 16">
    <name type="scientific">Lutimonas vermicola</name>
    <dbReference type="NCBI Taxonomy" id="414288"/>
    <lineage>
        <taxon>Bacteria</taxon>
        <taxon>Pseudomonadati</taxon>
        <taxon>Bacteroidota</taxon>
        <taxon>Flavobacteriia</taxon>
        <taxon>Flavobacteriales</taxon>
        <taxon>Flavobacteriaceae</taxon>
        <taxon>Lutimonas</taxon>
    </lineage>
</organism>
<keyword evidence="8" id="KW-0675">Receptor</keyword>
<reference evidence="15 16" key="1">
    <citation type="submission" date="2024-04" db="EMBL/GenBank/DDBJ databases">
        <title>whole genome sequencing of Lutimonas vermicola strain IMCC1616.</title>
        <authorList>
            <person name="Bae S.S."/>
        </authorList>
    </citation>
    <scope>NUCLEOTIDE SEQUENCE [LARGE SCALE GENOMIC DNA]</scope>
    <source>
        <strain evidence="15 16">IMCC1616</strain>
    </source>
</reference>
<keyword evidence="7 10" id="KW-0472">Membrane</keyword>
<comment type="caution">
    <text evidence="15">The sequence shown here is derived from an EMBL/GenBank/DDBJ whole genome shotgun (WGS) entry which is preliminary data.</text>
</comment>
<keyword evidence="4 10" id="KW-0812">Transmembrane</keyword>
<accession>A0ABU9L6T5</accession>
<feature type="domain" description="TonB-dependent receptor-like beta-barrel" evidence="13">
    <location>
        <begin position="391"/>
        <end position="745"/>
    </location>
</feature>
<name>A0ABU9L6T5_9FLAO</name>
<dbReference type="InterPro" id="IPR008969">
    <property type="entry name" value="CarboxyPept-like_regulatory"/>
</dbReference>
<dbReference type="Gene3D" id="2.170.130.10">
    <property type="entry name" value="TonB-dependent receptor, plug domain"/>
    <property type="match status" value="1"/>
</dbReference>
<evidence type="ECO:0000256" key="7">
    <source>
        <dbReference type="ARBA" id="ARBA00023136"/>
    </source>
</evidence>
<dbReference type="Gene3D" id="2.40.170.20">
    <property type="entry name" value="TonB-dependent receptor, beta-barrel domain"/>
    <property type="match status" value="1"/>
</dbReference>
<dbReference type="RefSeq" id="WP_342161206.1">
    <property type="nucleotide sequence ID" value="NZ_JBCDNA010000003.1"/>
</dbReference>
<gene>
    <name evidence="15" type="ORF">AABB81_14140</name>
</gene>
<dbReference type="NCBIfam" id="TIGR04056">
    <property type="entry name" value="OMP_RagA_SusC"/>
    <property type="match status" value="1"/>
</dbReference>
<dbReference type="InterPro" id="IPR036942">
    <property type="entry name" value="Beta-barrel_TonB_sf"/>
</dbReference>
<dbReference type="InterPro" id="IPR000531">
    <property type="entry name" value="Beta-barrel_TonB"/>
</dbReference>
<sequence>MKKIRQLVFAILFLLPLMISAQDLITGNVKDDQGIDLPGVSVMIQGTTQGTATDFDGNFELEADADAVLVFSYVGYSNVELPVSANMQVVMQESAESLDEVVLIGYGQTTKKDATGAVERVGEKEFNVGAIASPEQLITGKTAGVNVTPPSGRPGETGTVKIRGGISSLSNNDPLYVIDGVPIDQKGPALNSINPSDIESFNILKDASATAIYGSRATNGVIIITTKSGKMNSDFRVEIDSKFSSGVKSNTIDNLNTAEFRAAINSTQSQNAQDLLTNFSTNWQDQVYQTAFGTDNNLILSEGFDNSSYRVAFGYTYQGGILKTGKFSRPSVSMNFRQNLFDNSLKMDFNLRGSWVQERYADQGSIGTSVAFDPTKPVYSGQPEFGGYWEWLNDDGSVNTLAPRNPLGLLMQNQDNGNTQRYIGNAKFDYKFGFLEGLNLVVNLGFDYSEYRGSFVVPAESAAGFNDKGSVRDYSGLKRNTLADVYLNYVNTFAEKHKVDVMLGHSFQDFYREDRNVTQDGLGSPATGNFRLVSLNALESLFARANYTFDERYLVTFTYRRDGSSRFAPENRWADFYSGALAWNISEEDFLKDSDVLSTLKLRLGFGQTGQQEIDKDFGYLPIYTPGDAGVRYPFGSDYHYTLRPEGYDKNIKWEESETYNIGIDFGFMNDRLSGSVEYFKRESSDILSTIAPPAGSNLTNNLYTNIGDLSSEGVEFTINADIFQKENFTWNVNFNATWLNNEIKKLNNFEDPLSPGIAQGEIGGGVGNTIQTHKVGYPQFSYLVYEQVYDTSGMPLEGVYVDQNNDGVINDSDKRIYKNPNPDYLMGFSSYMNFHNFDLSFTLRASLGNYAYNNVSSATGYYGALYELGTLRNIHSSINDTEFNTQQLWSDYYIQDASFLRMDNISLGYTFDNLKDGDVGFRLYTTVQNVFVLTEYEGLDPEISGGIDNNFYPRPRTFLLGFNINF</sequence>
<dbReference type="EMBL" id="JBCDNA010000003">
    <property type="protein sequence ID" value="MEL4457045.1"/>
    <property type="molecule type" value="Genomic_DNA"/>
</dbReference>
<dbReference type="Pfam" id="PF00593">
    <property type="entry name" value="TonB_dep_Rec_b-barrel"/>
    <property type="match status" value="1"/>
</dbReference>
<evidence type="ECO:0000313" key="15">
    <source>
        <dbReference type="EMBL" id="MEL4457045.1"/>
    </source>
</evidence>
<dbReference type="InterPro" id="IPR023997">
    <property type="entry name" value="TonB-dep_OMP_SusC/RagA_CS"/>
</dbReference>
<evidence type="ECO:0000256" key="5">
    <source>
        <dbReference type="ARBA" id="ARBA00022729"/>
    </source>
</evidence>
<keyword evidence="6 11" id="KW-0798">TonB box</keyword>
<dbReference type="NCBIfam" id="TIGR04057">
    <property type="entry name" value="SusC_RagA_signa"/>
    <property type="match status" value="1"/>
</dbReference>
<dbReference type="Proteomes" id="UP001474120">
    <property type="component" value="Unassembled WGS sequence"/>
</dbReference>
<keyword evidence="9 10" id="KW-0998">Cell outer membrane</keyword>
<dbReference type="PANTHER" id="PTHR30069:SF29">
    <property type="entry name" value="HEMOGLOBIN AND HEMOGLOBIN-HAPTOGLOBIN-BINDING PROTEIN 1-RELATED"/>
    <property type="match status" value="1"/>
</dbReference>
<evidence type="ECO:0000256" key="2">
    <source>
        <dbReference type="ARBA" id="ARBA00022448"/>
    </source>
</evidence>
<dbReference type="InterPro" id="IPR039426">
    <property type="entry name" value="TonB-dep_rcpt-like"/>
</dbReference>
<dbReference type="SUPFAM" id="SSF56935">
    <property type="entry name" value="Porins"/>
    <property type="match status" value="1"/>
</dbReference>
<feature type="domain" description="TonB-dependent receptor plug" evidence="14">
    <location>
        <begin position="111"/>
        <end position="221"/>
    </location>
</feature>
<dbReference type="Pfam" id="PF07715">
    <property type="entry name" value="Plug"/>
    <property type="match status" value="1"/>
</dbReference>
<evidence type="ECO:0000256" key="6">
    <source>
        <dbReference type="ARBA" id="ARBA00023077"/>
    </source>
</evidence>
<dbReference type="InterPro" id="IPR023996">
    <property type="entry name" value="TonB-dep_OMP_SusC/RagA"/>
</dbReference>
<evidence type="ECO:0000256" key="11">
    <source>
        <dbReference type="RuleBase" id="RU003357"/>
    </source>
</evidence>
<evidence type="ECO:0000256" key="9">
    <source>
        <dbReference type="ARBA" id="ARBA00023237"/>
    </source>
</evidence>
<evidence type="ECO:0000256" key="10">
    <source>
        <dbReference type="PROSITE-ProRule" id="PRU01360"/>
    </source>
</evidence>
<keyword evidence="2 10" id="KW-0813">Transport</keyword>
<dbReference type="Gene3D" id="2.60.40.1120">
    <property type="entry name" value="Carboxypeptidase-like, regulatory domain"/>
    <property type="match status" value="1"/>
</dbReference>
<dbReference type="PROSITE" id="PS52016">
    <property type="entry name" value="TONB_DEPENDENT_REC_3"/>
    <property type="match status" value="1"/>
</dbReference>
<evidence type="ECO:0000256" key="1">
    <source>
        <dbReference type="ARBA" id="ARBA00004571"/>
    </source>
</evidence>
<dbReference type="InterPro" id="IPR012910">
    <property type="entry name" value="Plug_dom"/>
</dbReference>
<protein>
    <submittedName>
        <fullName evidence="15">SusC/RagA family TonB-linked outer membrane protein</fullName>
    </submittedName>
</protein>
<dbReference type="PANTHER" id="PTHR30069">
    <property type="entry name" value="TONB-DEPENDENT OUTER MEMBRANE RECEPTOR"/>
    <property type="match status" value="1"/>
</dbReference>
<keyword evidence="16" id="KW-1185">Reference proteome</keyword>
<feature type="signal peptide" evidence="12">
    <location>
        <begin position="1"/>
        <end position="21"/>
    </location>
</feature>
<comment type="similarity">
    <text evidence="10 11">Belongs to the TonB-dependent receptor family.</text>
</comment>
<dbReference type="SUPFAM" id="SSF49464">
    <property type="entry name" value="Carboxypeptidase regulatory domain-like"/>
    <property type="match status" value="1"/>
</dbReference>
<dbReference type="InterPro" id="IPR037066">
    <property type="entry name" value="Plug_dom_sf"/>
</dbReference>
<comment type="subcellular location">
    <subcellularLocation>
        <location evidence="1 10">Cell outer membrane</location>
        <topology evidence="1 10">Multi-pass membrane protein</topology>
    </subcellularLocation>
</comment>
<dbReference type="Pfam" id="PF13715">
    <property type="entry name" value="CarbopepD_reg_2"/>
    <property type="match status" value="1"/>
</dbReference>
<evidence type="ECO:0000259" key="14">
    <source>
        <dbReference type="Pfam" id="PF07715"/>
    </source>
</evidence>